<gene>
    <name evidence="10" type="primary">secG</name>
    <name evidence="10" type="ORF">FMM72_09470</name>
</gene>
<keyword evidence="3 9" id="KW-0813">Transport</keyword>
<protein>
    <recommendedName>
        <fullName evidence="9">Protein-export membrane protein SecG</fullName>
    </recommendedName>
</protein>
<dbReference type="GO" id="GO:0009306">
    <property type="term" value="P:protein secretion"/>
    <property type="evidence" value="ECO:0007669"/>
    <property type="project" value="UniProtKB-UniRule"/>
</dbReference>
<evidence type="ECO:0000256" key="8">
    <source>
        <dbReference type="ARBA" id="ARBA00023136"/>
    </source>
</evidence>
<dbReference type="GO" id="GO:0015450">
    <property type="term" value="F:protein-transporting ATPase activity"/>
    <property type="evidence" value="ECO:0007669"/>
    <property type="project" value="UniProtKB-UniRule"/>
</dbReference>
<feature type="transmembrane region" description="Helical" evidence="9">
    <location>
        <begin position="12"/>
        <end position="35"/>
    </location>
</feature>
<comment type="function">
    <text evidence="9">Involved in protein export. Participates in an early event of protein translocation.</text>
</comment>
<evidence type="ECO:0000256" key="7">
    <source>
        <dbReference type="ARBA" id="ARBA00023010"/>
    </source>
</evidence>
<evidence type="ECO:0000313" key="10">
    <source>
        <dbReference type="EMBL" id="NDO39481.1"/>
    </source>
</evidence>
<dbReference type="AlphaFoldDB" id="A0A845T4Z4"/>
<evidence type="ECO:0000256" key="3">
    <source>
        <dbReference type="ARBA" id="ARBA00022448"/>
    </source>
</evidence>
<evidence type="ECO:0000256" key="9">
    <source>
        <dbReference type="RuleBase" id="RU365087"/>
    </source>
</evidence>
<dbReference type="Pfam" id="PF03840">
    <property type="entry name" value="SecG"/>
    <property type="match status" value="1"/>
</dbReference>
<keyword evidence="9" id="KW-1003">Cell membrane</keyword>
<accession>A0A845T4Z4</accession>
<keyword evidence="8 9" id="KW-0472">Membrane</keyword>
<comment type="similarity">
    <text evidence="2 9">Belongs to the SecG family.</text>
</comment>
<evidence type="ECO:0000256" key="5">
    <source>
        <dbReference type="ARBA" id="ARBA00022927"/>
    </source>
</evidence>
<dbReference type="EMBL" id="VIQT01000010">
    <property type="protein sequence ID" value="NDO39481.1"/>
    <property type="molecule type" value="Genomic_DNA"/>
</dbReference>
<dbReference type="Proteomes" id="UP000462501">
    <property type="component" value="Unassembled WGS sequence"/>
</dbReference>
<sequence length="93" mass="9872">MGTMESEVENMGVIEVIGGVILLVAAVIVIVSAMLQEGKQGALNALAGSNESSYLGKNKNRSFQATLVRVTKYFGIVFMVVTLAVYFISAALK</sequence>
<keyword evidence="6 9" id="KW-1133">Transmembrane helix</keyword>
<evidence type="ECO:0000256" key="4">
    <source>
        <dbReference type="ARBA" id="ARBA00022692"/>
    </source>
</evidence>
<dbReference type="InterPro" id="IPR004692">
    <property type="entry name" value="SecG"/>
</dbReference>
<organism evidence="10 11">
    <name type="scientific">Anaerotruncus colihominis</name>
    <dbReference type="NCBI Taxonomy" id="169435"/>
    <lineage>
        <taxon>Bacteria</taxon>
        <taxon>Bacillati</taxon>
        <taxon>Bacillota</taxon>
        <taxon>Clostridia</taxon>
        <taxon>Eubacteriales</taxon>
        <taxon>Oscillospiraceae</taxon>
        <taxon>Anaerotruncus</taxon>
    </lineage>
</organism>
<comment type="subcellular location">
    <subcellularLocation>
        <location evidence="9">Cell membrane</location>
        <topology evidence="9">Multi-pass membrane protein</topology>
    </subcellularLocation>
    <subcellularLocation>
        <location evidence="1">Membrane</location>
        <topology evidence="1">Multi-pass membrane protein</topology>
    </subcellularLocation>
</comment>
<evidence type="ECO:0000313" key="11">
    <source>
        <dbReference type="Proteomes" id="UP000462501"/>
    </source>
</evidence>
<name>A0A845T4Z4_9FIRM</name>
<keyword evidence="5 9" id="KW-0653">Protein transport</keyword>
<proteinExistence type="inferred from homology"/>
<keyword evidence="7 9" id="KW-0811">Translocation</keyword>
<dbReference type="NCBIfam" id="TIGR00810">
    <property type="entry name" value="secG"/>
    <property type="match status" value="1"/>
</dbReference>
<dbReference type="PRINTS" id="PR01651">
    <property type="entry name" value="SECGEXPORT"/>
</dbReference>
<reference evidence="10 11" key="1">
    <citation type="submission" date="2019-06" db="EMBL/GenBank/DDBJ databases">
        <title>Draft genome sequences of 15 bacterial species constituting the stable defined intestinal microbiota of the GM15 gnotobiotic mouse model.</title>
        <authorList>
            <person name="Elie C."/>
            <person name="Mathieu A."/>
            <person name="Saliou A."/>
            <person name="Darnaud M."/>
            <person name="Leulier F."/>
            <person name="Tamellini A."/>
        </authorList>
    </citation>
    <scope>NUCLEOTIDE SEQUENCE [LARGE SCALE GENOMIC DNA]</scope>
    <source>
        <strain evidence="10 11">JM4-15</strain>
    </source>
</reference>
<comment type="caution">
    <text evidence="10">The sequence shown here is derived from an EMBL/GenBank/DDBJ whole genome shotgun (WGS) entry which is preliminary data.</text>
</comment>
<evidence type="ECO:0000256" key="6">
    <source>
        <dbReference type="ARBA" id="ARBA00022989"/>
    </source>
</evidence>
<keyword evidence="4 9" id="KW-0812">Transmembrane</keyword>
<dbReference type="OrthoDB" id="1708246at2"/>
<evidence type="ECO:0000256" key="1">
    <source>
        <dbReference type="ARBA" id="ARBA00004141"/>
    </source>
</evidence>
<evidence type="ECO:0000256" key="2">
    <source>
        <dbReference type="ARBA" id="ARBA00008445"/>
    </source>
</evidence>
<dbReference type="GO" id="GO:0005886">
    <property type="term" value="C:plasma membrane"/>
    <property type="evidence" value="ECO:0007669"/>
    <property type="project" value="UniProtKB-SubCell"/>
</dbReference>
<feature type="transmembrane region" description="Helical" evidence="9">
    <location>
        <begin position="73"/>
        <end position="92"/>
    </location>
</feature>